<evidence type="ECO:0000313" key="1">
    <source>
        <dbReference type="EMBL" id="RMN33690.1"/>
    </source>
</evidence>
<protein>
    <submittedName>
        <fullName evidence="1">Histidine transporter, periplasmic histidine-binding protein</fullName>
    </submittedName>
</protein>
<sequence length="47" mass="5271">MLNTTLGEMSAKHRDPKVVAQDFLKQHPEIWKAWLPVDVANKVSAGL</sequence>
<gene>
    <name evidence="1" type="ORF">ALQ64_05483</name>
</gene>
<name>A0A3M3LEE9_PSECA</name>
<evidence type="ECO:0000313" key="2">
    <source>
        <dbReference type="Proteomes" id="UP000281372"/>
    </source>
</evidence>
<dbReference type="AlphaFoldDB" id="A0A3M3LEE9"/>
<comment type="caution">
    <text evidence="1">The sequence shown here is derived from an EMBL/GenBank/DDBJ whole genome shotgun (WGS) entry which is preliminary data.</text>
</comment>
<dbReference type="SUPFAM" id="SSF53850">
    <property type="entry name" value="Periplasmic binding protein-like II"/>
    <property type="match status" value="1"/>
</dbReference>
<dbReference type="EMBL" id="RBOW01000359">
    <property type="protein sequence ID" value="RMN33690.1"/>
    <property type="molecule type" value="Genomic_DNA"/>
</dbReference>
<reference evidence="1 2" key="1">
    <citation type="submission" date="2018-08" db="EMBL/GenBank/DDBJ databases">
        <title>Recombination of ecologically and evolutionarily significant loci maintains genetic cohesion in the Pseudomonas syringae species complex.</title>
        <authorList>
            <person name="Dillon M."/>
            <person name="Thakur S."/>
            <person name="Almeida R.N.D."/>
            <person name="Weir B.S."/>
            <person name="Guttman D.S."/>
        </authorList>
    </citation>
    <scope>NUCLEOTIDE SEQUENCE [LARGE SCALE GENOMIC DNA]</scope>
    <source>
        <strain evidence="1 2">ICMP 2821</strain>
    </source>
</reference>
<organism evidence="1 2">
    <name type="scientific">Pseudomonas cannabina</name>
    <dbReference type="NCBI Taxonomy" id="86840"/>
    <lineage>
        <taxon>Bacteria</taxon>
        <taxon>Pseudomonadati</taxon>
        <taxon>Pseudomonadota</taxon>
        <taxon>Gammaproteobacteria</taxon>
        <taxon>Pseudomonadales</taxon>
        <taxon>Pseudomonadaceae</taxon>
        <taxon>Pseudomonas</taxon>
    </lineage>
</organism>
<accession>A0A3M3LEE9</accession>
<proteinExistence type="predicted"/>
<dbReference type="Proteomes" id="UP000281372">
    <property type="component" value="Unassembled WGS sequence"/>
</dbReference>